<accession>A0A4Y2VNV9</accession>
<dbReference type="OrthoDB" id="10045182at2759"/>
<reference evidence="3 4" key="1">
    <citation type="journal article" date="2019" name="Sci. Rep.">
        <title>Orb-weaving spider Araneus ventricosus genome elucidates the spidroin gene catalogue.</title>
        <authorList>
            <person name="Kono N."/>
            <person name="Nakamura H."/>
            <person name="Ohtoshi R."/>
            <person name="Moran D.A.P."/>
            <person name="Shinohara A."/>
            <person name="Yoshida Y."/>
            <person name="Fujiwara M."/>
            <person name="Mori M."/>
            <person name="Tomita M."/>
            <person name="Arakawa K."/>
        </authorList>
    </citation>
    <scope>NUCLEOTIDE SEQUENCE [LARGE SCALE GENOMIC DNA]</scope>
</reference>
<evidence type="ECO:0000313" key="4">
    <source>
        <dbReference type="Proteomes" id="UP000499080"/>
    </source>
</evidence>
<comment type="subcellular location">
    <subcellularLocation>
        <location evidence="1">Nucleus</location>
    </subcellularLocation>
</comment>
<dbReference type="EMBL" id="BGPR01048836">
    <property type="protein sequence ID" value="GBO25854.1"/>
    <property type="molecule type" value="Genomic_DNA"/>
</dbReference>
<dbReference type="Proteomes" id="UP000499080">
    <property type="component" value="Unassembled WGS sequence"/>
</dbReference>
<evidence type="ECO:0000256" key="2">
    <source>
        <dbReference type="SAM" id="MobiDB-lite"/>
    </source>
</evidence>
<feature type="compositionally biased region" description="Basic residues" evidence="2">
    <location>
        <begin position="68"/>
        <end position="82"/>
    </location>
</feature>
<dbReference type="InterPro" id="IPR009057">
    <property type="entry name" value="Homeodomain-like_sf"/>
</dbReference>
<proteinExistence type="predicted"/>
<organism evidence="3 4">
    <name type="scientific">Araneus ventricosus</name>
    <name type="common">Orbweaver spider</name>
    <name type="synonym">Epeira ventricosa</name>
    <dbReference type="NCBI Taxonomy" id="182803"/>
    <lineage>
        <taxon>Eukaryota</taxon>
        <taxon>Metazoa</taxon>
        <taxon>Ecdysozoa</taxon>
        <taxon>Arthropoda</taxon>
        <taxon>Chelicerata</taxon>
        <taxon>Arachnida</taxon>
        <taxon>Araneae</taxon>
        <taxon>Araneomorphae</taxon>
        <taxon>Entelegynae</taxon>
        <taxon>Araneoidea</taxon>
        <taxon>Araneidae</taxon>
        <taxon>Araneus</taxon>
    </lineage>
</organism>
<dbReference type="GO" id="GO:0005634">
    <property type="term" value="C:nucleus"/>
    <property type="evidence" value="ECO:0007669"/>
    <property type="project" value="UniProtKB-SubCell"/>
</dbReference>
<name>A0A4Y2VNV9_ARAVE</name>
<gene>
    <name evidence="3" type="ORF">AVEN_78721_1</name>
</gene>
<evidence type="ECO:0000256" key="1">
    <source>
        <dbReference type="ARBA" id="ARBA00004123"/>
    </source>
</evidence>
<evidence type="ECO:0008006" key="5">
    <source>
        <dbReference type="Google" id="ProtNLM"/>
    </source>
</evidence>
<protein>
    <recommendedName>
        <fullName evidence="5">Transposase IS30-like HTH domain-containing protein</fullName>
    </recommendedName>
</protein>
<comment type="caution">
    <text evidence="3">The sequence shown here is derived from an EMBL/GenBank/DDBJ whole genome shotgun (WGS) entry which is preliminary data.</text>
</comment>
<keyword evidence="4" id="KW-1185">Reference proteome</keyword>
<feature type="region of interest" description="Disordered" evidence="2">
    <location>
        <begin position="53"/>
        <end position="82"/>
    </location>
</feature>
<sequence>MGKPADLSEFDKGKVVMARRLGTSITKTARLVGCSRSAVVSNHAKWINDVDTSSRRQGVGRPRVIKEKGRRRLSRLVKQNRR</sequence>
<dbReference type="AlphaFoldDB" id="A0A4Y2VNV9"/>
<evidence type="ECO:0000313" key="3">
    <source>
        <dbReference type="EMBL" id="GBO25854.1"/>
    </source>
</evidence>
<dbReference type="SUPFAM" id="SSF46689">
    <property type="entry name" value="Homeodomain-like"/>
    <property type="match status" value="1"/>
</dbReference>